<keyword evidence="6 9" id="KW-0479">Metal-binding</keyword>
<comment type="catalytic activity">
    <reaction evidence="9">
        <text>uridine(1939) in 23S rRNA + S-adenosyl-L-methionine = 5-methyluridine(1939) in 23S rRNA + S-adenosyl-L-homocysteine + H(+)</text>
        <dbReference type="Rhea" id="RHEA:42908"/>
        <dbReference type="Rhea" id="RHEA-COMP:10278"/>
        <dbReference type="Rhea" id="RHEA-COMP:10279"/>
        <dbReference type="ChEBI" id="CHEBI:15378"/>
        <dbReference type="ChEBI" id="CHEBI:57856"/>
        <dbReference type="ChEBI" id="CHEBI:59789"/>
        <dbReference type="ChEBI" id="CHEBI:65315"/>
        <dbReference type="ChEBI" id="CHEBI:74447"/>
        <dbReference type="EC" id="2.1.1.190"/>
    </reaction>
</comment>
<dbReference type="EC" id="2.1.1.190" evidence="9"/>
<feature type="region of interest" description="Disordered" evidence="12">
    <location>
        <begin position="1"/>
        <end position="26"/>
    </location>
</feature>
<evidence type="ECO:0000256" key="8">
    <source>
        <dbReference type="ARBA" id="ARBA00023014"/>
    </source>
</evidence>
<feature type="binding site" evidence="9 10">
    <location>
        <position position="289"/>
    </location>
    <ligand>
        <name>S-adenosyl-L-methionine</name>
        <dbReference type="ChEBI" id="CHEBI:59789"/>
    </ligand>
</feature>
<dbReference type="SUPFAM" id="SSF50249">
    <property type="entry name" value="Nucleic acid-binding proteins"/>
    <property type="match status" value="1"/>
</dbReference>
<evidence type="ECO:0000256" key="7">
    <source>
        <dbReference type="ARBA" id="ARBA00023004"/>
    </source>
</evidence>
<keyword evidence="7 9" id="KW-0408">Iron</keyword>
<accession>A0A1H2QG03</accession>
<feature type="binding site" evidence="9">
    <location>
        <position position="99"/>
    </location>
    <ligand>
        <name>[4Fe-4S] cluster</name>
        <dbReference type="ChEBI" id="CHEBI:49883"/>
    </ligand>
</feature>
<dbReference type="InterPro" id="IPR002792">
    <property type="entry name" value="TRAM_dom"/>
</dbReference>
<evidence type="ECO:0000256" key="1">
    <source>
        <dbReference type="ARBA" id="ARBA00022485"/>
    </source>
</evidence>
<keyword evidence="15" id="KW-1185">Reference proteome</keyword>
<evidence type="ECO:0000256" key="4">
    <source>
        <dbReference type="ARBA" id="ARBA00022679"/>
    </source>
</evidence>
<dbReference type="Gene3D" id="2.40.50.140">
    <property type="entry name" value="Nucleic acid-binding proteins"/>
    <property type="match status" value="1"/>
</dbReference>
<dbReference type="InterPro" id="IPR010280">
    <property type="entry name" value="U5_MeTrfase_fam"/>
</dbReference>
<comment type="function">
    <text evidence="9">Catalyzes the formation of 5-methyl-uridine at position 1939 (m5U1939) in 23S rRNA.</text>
</comment>
<dbReference type="EMBL" id="FNNI01000001">
    <property type="protein sequence ID" value="SDW06157.1"/>
    <property type="molecule type" value="Genomic_DNA"/>
</dbReference>
<keyword evidence="3 9" id="KW-0489">Methyltransferase</keyword>
<evidence type="ECO:0000313" key="15">
    <source>
        <dbReference type="Proteomes" id="UP000198500"/>
    </source>
</evidence>
<keyword evidence="8 9" id="KW-0411">Iron-sulfur</keyword>
<dbReference type="Gene3D" id="2.40.50.1070">
    <property type="match status" value="1"/>
</dbReference>
<evidence type="ECO:0000256" key="10">
    <source>
        <dbReference type="PROSITE-ProRule" id="PRU01024"/>
    </source>
</evidence>
<dbReference type="PROSITE" id="PS50926">
    <property type="entry name" value="TRAM"/>
    <property type="match status" value="1"/>
</dbReference>
<feature type="binding site" evidence="9">
    <location>
        <position position="324"/>
    </location>
    <ligand>
        <name>S-adenosyl-L-methionine</name>
        <dbReference type="ChEBI" id="CHEBI:59789"/>
    </ligand>
</feature>
<dbReference type="InterPro" id="IPR012340">
    <property type="entry name" value="NA-bd_OB-fold"/>
</dbReference>
<name>A0A1H2QG03_9GAMM</name>
<feature type="binding site" evidence="9 10">
    <location>
        <position position="340"/>
    </location>
    <ligand>
        <name>S-adenosyl-L-methionine</name>
        <dbReference type="ChEBI" id="CHEBI:59789"/>
    </ligand>
</feature>
<feature type="active site" evidence="11">
    <location>
        <position position="415"/>
    </location>
</feature>
<keyword evidence="2 9" id="KW-0698">rRNA processing</keyword>
<evidence type="ECO:0000256" key="9">
    <source>
        <dbReference type="HAMAP-Rule" id="MF_01010"/>
    </source>
</evidence>
<dbReference type="OrthoDB" id="9804590at2"/>
<feature type="binding site" evidence="9">
    <location>
        <position position="102"/>
    </location>
    <ligand>
        <name>[4Fe-4S] cluster</name>
        <dbReference type="ChEBI" id="CHEBI:49883"/>
    </ligand>
</feature>
<dbReference type="GO" id="GO:0051539">
    <property type="term" value="F:4 iron, 4 sulfur cluster binding"/>
    <property type="evidence" value="ECO:0007669"/>
    <property type="project" value="UniProtKB-KW"/>
</dbReference>
<protein>
    <recommendedName>
        <fullName evidence="9">23S rRNA (uracil(1939)-C(5))-methyltransferase RlmD</fullName>
        <ecNumber evidence="9">2.1.1.190</ecNumber>
    </recommendedName>
    <alternativeName>
        <fullName evidence="9">23S rRNA(m5U1939)-methyltransferase</fullName>
    </alternativeName>
</protein>
<dbReference type="Pfam" id="PF05958">
    <property type="entry name" value="tRNA_U5-meth_tr"/>
    <property type="match status" value="1"/>
</dbReference>
<sequence>MAMLGKRRPPRTSEKRSSPSSVVTGQAQGIEILRLAHDGRGVARSDNGKTLFVERALPGERVSVAVHRSRRRFDEAHLRDVHLASPERVTPACDHFARCGGCDLQHMAPSAQRNHKQAVLVEQLERQHLTLPRPPSMLADASLGYRRRARLGVKVDAQGQVHVGFREAGSHHLVDIVDCPILVPALSSLLPSLSACLASLDAPHLVGHVELLDSDDGACVVVRQLRPHPGDERRWQSLAASRGFHLAWRSGRDTPTLIWNGDVSPELYYRLDSGQTDVKVGFEPGDFLQVHAGVNQQLIDTILEWVMPDLAEGHVLDLFAGIGNVSLALAVHAAEVTAVEGQQAMVDRLMKNARANGLDNIDARQADLMDDSVVSALLTASSRDLVILDPPREGAEAVCRHLAQKGPARVLYVSCDPATLARDAAHLVHGGYRIVASAVADMFAQTSHLESVLLFESVQARP</sequence>
<dbReference type="AlphaFoldDB" id="A0A1H2QG03"/>
<dbReference type="InterPro" id="IPR029063">
    <property type="entry name" value="SAM-dependent_MTases_sf"/>
</dbReference>
<feature type="active site" description="Nucleophile" evidence="9 10">
    <location>
        <position position="415"/>
    </location>
</feature>
<reference evidence="14 15" key="1">
    <citation type="submission" date="2016-10" db="EMBL/GenBank/DDBJ databases">
        <authorList>
            <person name="de Groot N.N."/>
        </authorList>
    </citation>
    <scope>NUCLEOTIDE SEQUENCE [LARGE SCALE GENOMIC DNA]</scope>
    <source>
        <strain evidence="14 15">DSM 19219</strain>
    </source>
</reference>
<evidence type="ECO:0000259" key="13">
    <source>
        <dbReference type="PROSITE" id="PS50926"/>
    </source>
</evidence>
<dbReference type="HAMAP" id="MF_01010">
    <property type="entry name" value="23SrRNA_methyltr_RlmD"/>
    <property type="match status" value="1"/>
</dbReference>
<dbReference type="CDD" id="cd02440">
    <property type="entry name" value="AdoMet_MTases"/>
    <property type="match status" value="1"/>
</dbReference>
<dbReference type="InterPro" id="IPR030390">
    <property type="entry name" value="MeTrfase_TrmA_AS"/>
</dbReference>
<feature type="binding site" evidence="9">
    <location>
        <position position="367"/>
    </location>
    <ligand>
        <name>S-adenosyl-L-methionine</name>
        <dbReference type="ChEBI" id="CHEBI:59789"/>
    </ligand>
</feature>
<evidence type="ECO:0000256" key="12">
    <source>
        <dbReference type="SAM" id="MobiDB-lite"/>
    </source>
</evidence>
<feature type="binding site" evidence="9">
    <location>
        <position position="93"/>
    </location>
    <ligand>
        <name>[4Fe-4S] cluster</name>
        <dbReference type="ChEBI" id="CHEBI:49883"/>
    </ligand>
</feature>
<keyword evidence="5 9" id="KW-0949">S-adenosyl-L-methionine</keyword>
<feature type="domain" description="TRAM" evidence="13">
    <location>
        <begin position="21"/>
        <end position="80"/>
    </location>
</feature>
<proteinExistence type="inferred from homology"/>
<keyword evidence="1 9" id="KW-0004">4Fe-4S</keyword>
<feature type="binding site" evidence="9 10">
    <location>
        <position position="389"/>
    </location>
    <ligand>
        <name>S-adenosyl-L-methionine</name>
        <dbReference type="ChEBI" id="CHEBI:59789"/>
    </ligand>
</feature>
<dbReference type="GO" id="GO:0003723">
    <property type="term" value="F:RNA binding"/>
    <property type="evidence" value="ECO:0007669"/>
    <property type="project" value="InterPro"/>
</dbReference>
<feature type="binding site" evidence="9">
    <location>
        <position position="179"/>
    </location>
    <ligand>
        <name>[4Fe-4S] cluster</name>
        <dbReference type="ChEBI" id="CHEBI:49883"/>
    </ligand>
</feature>
<dbReference type="SUPFAM" id="SSF53335">
    <property type="entry name" value="S-adenosyl-L-methionine-dependent methyltransferases"/>
    <property type="match status" value="1"/>
</dbReference>
<dbReference type="PROSITE" id="PS01230">
    <property type="entry name" value="TRMA_1"/>
    <property type="match status" value="1"/>
</dbReference>
<evidence type="ECO:0000256" key="6">
    <source>
        <dbReference type="ARBA" id="ARBA00022723"/>
    </source>
</evidence>
<organism evidence="14 15">
    <name type="scientific">Aidingimonas halophila</name>
    <dbReference type="NCBI Taxonomy" id="574349"/>
    <lineage>
        <taxon>Bacteria</taxon>
        <taxon>Pseudomonadati</taxon>
        <taxon>Pseudomonadota</taxon>
        <taxon>Gammaproteobacteria</taxon>
        <taxon>Oceanospirillales</taxon>
        <taxon>Halomonadaceae</taxon>
        <taxon>Aidingimonas</taxon>
    </lineage>
</organism>
<evidence type="ECO:0000256" key="11">
    <source>
        <dbReference type="PROSITE-ProRule" id="PRU10015"/>
    </source>
</evidence>
<dbReference type="PANTHER" id="PTHR11061:SF49">
    <property type="entry name" value="23S RRNA (URACIL(1939)-C(5))-METHYLTRANSFERASE RLMD"/>
    <property type="match status" value="1"/>
</dbReference>
<dbReference type="FunFam" id="2.40.50.140:FF:000097">
    <property type="entry name" value="23S rRNA (uracil(1939)-C(5))-methyltransferase RlmD"/>
    <property type="match status" value="1"/>
</dbReference>
<evidence type="ECO:0000256" key="3">
    <source>
        <dbReference type="ARBA" id="ARBA00022603"/>
    </source>
</evidence>
<dbReference type="Proteomes" id="UP000198500">
    <property type="component" value="Unassembled WGS sequence"/>
</dbReference>
<dbReference type="GO" id="GO:0070041">
    <property type="term" value="F:rRNA (uridine-C5-)-methyltransferase activity"/>
    <property type="evidence" value="ECO:0007669"/>
    <property type="project" value="UniProtKB-UniRule"/>
</dbReference>
<dbReference type="GO" id="GO:0005506">
    <property type="term" value="F:iron ion binding"/>
    <property type="evidence" value="ECO:0007669"/>
    <property type="project" value="UniProtKB-UniRule"/>
</dbReference>
<evidence type="ECO:0000256" key="2">
    <source>
        <dbReference type="ARBA" id="ARBA00022552"/>
    </source>
</evidence>
<feature type="binding site" evidence="9 10">
    <location>
        <position position="319"/>
    </location>
    <ligand>
        <name>S-adenosyl-L-methionine</name>
        <dbReference type="ChEBI" id="CHEBI:59789"/>
    </ligand>
</feature>
<dbReference type="PROSITE" id="PS51687">
    <property type="entry name" value="SAM_MT_RNA_M5U"/>
    <property type="match status" value="1"/>
</dbReference>
<comment type="similarity">
    <text evidence="9">Belongs to the class I-like SAM-binding methyltransferase superfamily. RNA M5U methyltransferase family. RlmD subfamily.</text>
</comment>
<dbReference type="PANTHER" id="PTHR11061">
    <property type="entry name" value="RNA M5U METHYLTRANSFERASE"/>
    <property type="match status" value="1"/>
</dbReference>
<gene>
    <name evidence="9" type="primary">rlmD</name>
    <name evidence="14" type="ORF">SAMN05443545_10176</name>
</gene>
<dbReference type="GO" id="GO:0070475">
    <property type="term" value="P:rRNA base methylation"/>
    <property type="evidence" value="ECO:0007669"/>
    <property type="project" value="TreeGrafter"/>
</dbReference>
<dbReference type="STRING" id="574349.SAMN05443545_10176"/>
<dbReference type="Pfam" id="PF01938">
    <property type="entry name" value="TRAM"/>
    <property type="match status" value="1"/>
</dbReference>
<feature type="compositionally biased region" description="Basic residues" evidence="12">
    <location>
        <begin position="1"/>
        <end position="10"/>
    </location>
</feature>
<dbReference type="InterPro" id="IPR001566">
    <property type="entry name" value="23S_rRNA_MeTrfase_RlmD"/>
</dbReference>
<evidence type="ECO:0000256" key="5">
    <source>
        <dbReference type="ARBA" id="ARBA00022691"/>
    </source>
</evidence>
<dbReference type="Gene3D" id="3.40.50.150">
    <property type="entry name" value="Vaccinia Virus protein VP39"/>
    <property type="match status" value="1"/>
</dbReference>
<keyword evidence="4 9" id="KW-0808">Transferase</keyword>
<evidence type="ECO:0000313" key="14">
    <source>
        <dbReference type="EMBL" id="SDW06157.1"/>
    </source>
</evidence>